<organism evidence="1 2">
    <name type="scientific">Paramuricea clavata</name>
    <name type="common">Red gorgonian</name>
    <name type="synonym">Violescent sea-whip</name>
    <dbReference type="NCBI Taxonomy" id="317549"/>
    <lineage>
        <taxon>Eukaryota</taxon>
        <taxon>Metazoa</taxon>
        <taxon>Cnidaria</taxon>
        <taxon>Anthozoa</taxon>
        <taxon>Octocorallia</taxon>
        <taxon>Malacalcyonacea</taxon>
        <taxon>Plexauridae</taxon>
        <taxon>Paramuricea</taxon>
    </lineage>
</organism>
<dbReference type="GO" id="GO:0022857">
    <property type="term" value="F:transmembrane transporter activity"/>
    <property type="evidence" value="ECO:0007669"/>
    <property type="project" value="InterPro"/>
</dbReference>
<name>A0A7D9HX05_PARCT</name>
<keyword evidence="2" id="KW-1185">Reference proteome</keyword>
<dbReference type="Pfam" id="PF07690">
    <property type="entry name" value="MFS_1"/>
    <property type="match status" value="1"/>
</dbReference>
<dbReference type="OrthoDB" id="370281at2759"/>
<dbReference type="AlphaFoldDB" id="A0A7D9HX05"/>
<accession>A0A7D9HX05</accession>
<gene>
    <name evidence="1" type="ORF">PACLA_8A088597</name>
</gene>
<dbReference type="InterPro" id="IPR011701">
    <property type="entry name" value="MFS"/>
</dbReference>
<protein>
    <submittedName>
        <fullName evidence="1">Major facilitator superfamily domain-containing 8-like</fullName>
    </submittedName>
</protein>
<evidence type="ECO:0000313" key="2">
    <source>
        <dbReference type="Proteomes" id="UP001152795"/>
    </source>
</evidence>
<reference evidence="1" key="1">
    <citation type="submission" date="2020-04" db="EMBL/GenBank/DDBJ databases">
        <authorList>
            <person name="Alioto T."/>
            <person name="Alioto T."/>
            <person name="Gomez Garrido J."/>
        </authorList>
    </citation>
    <scope>NUCLEOTIDE SEQUENCE</scope>
    <source>
        <strain evidence="1">A484AB</strain>
    </source>
</reference>
<comment type="caution">
    <text evidence="1">The sequence shown here is derived from an EMBL/GenBank/DDBJ whole genome shotgun (WGS) entry which is preliminary data.</text>
</comment>
<dbReference type="SUPFAM" id="SSF103473">
    <property type="entry name" value="MFS general substrate transporter"/>
    <property type="match status" value="1"/>
</dbReference>
<evidence type="ECO:0000313" key="1">
    <source>
        <dbReference type="EMBL" id="CAB3994856.1"/>
    </source>
</evidence>
<dbReference type="Gene3D" id="1.20.1250.20">
    <property type="entry name" value="MFS general substrate transporter like domains"/>
    <property type="match status" value="1"/>
</dbReference>
<sequence length="115" mass="12593">DSTIFPTVAVGTFGIVLGLPFLAVGGVSLFSKITDERTQGFLQGFRRSFLGIGTILGTLWGGSLFRHLYVLIGVMCGLLAMVEIMMILSFHRLRDPSETKKENDSTGEERQPLLT</sequence>
<dbReference type="Proteomes" id="UP001152795">
    <property type="component" value="Unassembled WGS sequence"/>
</dbReference>
<feature type="non-terminal residue" evidence="1">
    <location>
        <position position="1"/>
    </location>
</feature>
<proteinExistence type="predicted"/>
<dbReference type="InterPro" id="IPR036259">
    <property type="entry name" value="MFS_trans_sf"/>
</dbReference>
<dbReference type="EMBL" id="CACRXK020002554">
    <property type="protein sequence ID" value="CAB3994856.1"/>
    <property type="molecule type" value="Genomic_DNA"/>
</dbReference>